<organismHost>
    <name type="scientific">Pan troglodytes</name>
    <name type="common">Chimpanzee</name>
    <dbReference type="NCBI Taxonomy" id="9598"/>
</organismHost>
<evidence type="ECO:0000256" key="11">
    <source>
        <dbReference type="RuleBase" id="RU000344"/>
    </source>
</evidence>
<evidence type="ECO:0000256" key="4">
    <source>
        <dbReference type="ARBA" id="ARBA00022581"/>
    </source>
</evidence>
<dbReference type="SUPFAM" id="SSF55671">
    <property type="entry name" value="Regulatory factor Nef"/>
    <property type="match status" value="1"/>
</dbReference>
<evidence type="ECO:0000256" key="7">
    <source>
        <dbReference type="ARBA" id="ARBA00023026"/>
    </source>
</evidence>
<evidence type="ECO:0000256" key="3">
    <source>
        <dbReference type="ARBA" id="ARBA00022511"/>
    </source>
</evidence>
<dbReference type="Proteomes" id="UP000257269">
    <property type="component" value="Segment"/>
</dbReference>
<keyword evidence="4" id="KW-0945">Host-virus interaction</keyword>
<name>A4UDH0_SIV</name>
<evidence type="ECO:0000256" key="10">
    <source>
        <dbReference type="ARBA" id="ARBA00023288"/>
    </source>
</evidence>
<keyword evidence="3" id="KW-1032">Host cell membrane</keyword>
<gene>
    <name evidence="13" type="primary">nef</name>
</gene>
<proteinExistence type="inferred from homology"/>
<evidence type="ECO:0000256" key="8">
    <source>
        <dbReference type="ARBA" id="ARBA00023136"/>
    </source>
</evidence>
<feature type="compositionally biased region" description="Low complexity" evidence="12">
    <location>
        <begin position="8"/>
        <end position="27"/>
    </location>
</feature>
<organism evidence="13 14">
    <name type="scientific">Simian immunodeficiency virus</name>
    <name type="common">SIV</name>
    <dbReference type="NCBI Taxonomy" id="11723"/>
    <lineage>
        <taxon>Viruses</taxon>
        <taxon>Riboviria</taxon>
        <taxon>Pararnavirae</taxon>
        <taxon>Artverviricota</taxon>
        <taxon>Revtraviricetes</taxon>
        <taxon>Ortervirales</taxon>
        <taxon>Retroviridae</taxon>
        <taxon>Orthoretrovirinae</taxon>
        <taxon>Lentivirus</taxon>
        <taxon>Lentivirus simimdef</taxon>
    </lineage>
</organism>
<accession>A4UDH0</accession>
<dbReference type="InterPro" id="IPR001558">
    <property type="entry name" value="HIV_Nef"/>
</dbReference>
<evidence type="ECO:0000256" key="1">
    <source>
        <dbReference type="ARBA" id="ARBA00006933"/>
    </source>
</evidence>
<evidence type="ECO:0000256" key="5">
    <source>
        <dbReference type="ARBA" id="ARBA00022707"/>
    </source>
</evidence>
<sequence>MGSKNSKQQEQQPLTSSPSSPGTGQSPYFRLVDEYGENSWLSPDASDRGRKYSLTEGSNERPLIEEHERSCPVRPRVPLRDPTYKMMIDLSHYLKEKGGLEGMFYCEERHQKLETYTYVDWGIVPGWLQFTEGPGTRYPTLPGFLWCLREVAITEDSEEGDEEYLLTHAAYQGKEEDPHKQFLVFSFCSRLAMKSGRQLDQIQQEERKRRLTANRIL</sequence>
<protein>
    <recommendedName>
        <fullName evidence="2 11">Protein Nef</fullName>
    </recommendedName>
</protein>
<dbReference type="Gene3D" id="3.30.62.10">
    <property type="entry name" value="Nef Regulatory Factor"/>
    <property type="match status" value="1"/>
</dbReference>
<feature type="region of interest" description="Disordered" evidence="12">
    <location>
        <begin position="1"/>
        <end position="69"/>
    </location>
</feature>
<keyword evidence="6" id="KW-1043">Host membrane</keyword>
<dbReference type="EMBL" id="EF070330">
    <property type="protein sequence ID" value="ABO61052.1"/>
    <property type="molecule type" value="Genomic_DNA"/>
</dbReference>
<evidence type="ECO:0000313" key="13">
    <source>
        <dbReference type="EMBL" id="ABO61052.1"/>
    </source>
</evidence>
<keyword evidence="9 11" id="KW-0899">Viral immunoevasion</keyword>
<evidence type="ECO:0000256" key="9">
    <source>
        <dbReference type="ARBA" id="ARBA00023280"/>
    </source>
</evidence>
<evidence type="ECO:0000313" key="14">
    <source>
        <dbReference type="Proteomes" id="UP000257269"/>
    </source>
</evidence>
<keyword evidence="7 11" id="KW-0843">Virulence</keyword>
<dbReference type="GO" id="GO:0005525">
    <property type="term" value="F:GTP binding"/>
    <property type="evidence" value="ECO:0007669"/>
    <property type="project" value="InterPro"/>
</dbReference>
<organismHost>
    <name type="scientific">Cercopithecidae</name>
    <name type="common">Old World monkeys</name>
    <dbReference type="NCBI Taxonomy" id="9527"/>
</organismHost>
<keyword evidence="10 11" id="KW-0449">Lipoprotein</keyword>
<evidence type="ECO:0000256" key="12">
    <source>
        <dbReference type="SAM" id="MobiDB-lite"/>
    </source>
</evidence>
<evidence type="ECO:0000256" key="2">
    <source>
        <dbReference type="ARBA" id="ARBA00013526"/>
    </source>
</evidence>
<dbReference type="Pfam" id="PF00469">
    <property type="entry name" value="F-protein"/>
    <property type="match status" value="1"/>
</dbReference>
<dbReference type="InterPro" id="IPR027481">
    <property type="entry name" value="HIV-1_Nef_core_sf"/>
</dbReference>
<keyword evidence="8" id="KW-0472">Membrane</keyword>
<keyword evidence="5 11" id="KW-0519">Myristate</keyword>
<reference evidence="13 14" key="1">
    <citation type="journal article" date="2007" name="Virology">
        <title>Full-length sequence analysis of SIVmus in wild populations of mustached monkeys (Cercopithecus cephus) from Cameroon provides evidence for two co-circulating SIVmus lineages.</title>
        <authorList>
            <person name="Aghokeng A.F."/>
            <person name="Bailes E."/>
            <person name="Loul S."/>
            <person name="Courgnaud V."/>
            <person name="Mpoudi-Ngolle E."/>
            <person name="Sharp P.M."/>
            <person name="Delaporte E."/>
            <person name="Peeters M."/>
        </authorList>
    </citation>
    <scope>NUCLEOTIDE SEQUENCE [LARGE SCALE GENOMIC DNA]</scope>
    <source>
        <strain evidence="13">SIVmus01CM1239</strain>
    </source>
</reference>
<comment type="similarity">
    <text evidence="1 11">Belongs to the lentivirus primate group Nef protein family.</text>
</comment>
<feature type="compositionally biased region" description="Basic and acidic residues" evidence="12">
    <location>
        <begin position="58"/>
        <end position="69"/>
    </location>
</feature>
<evidence type="ECO:0000256" key="6">
    <source>
        <dbReference type="ARBA" id="ARBA00022870"/>
    </source>
</evidence>